<organism evidence="3 4">
    <name type="scientific">Limimaricola cinnabarinus</name>
    <dbReference type="NCBI Taxonomy" id="1125964"/>
    <lineage>
        <taxon>Bacteria</taxon>
        <taxon>Pseudomonadati</taxon>
        <taxon>Pseudomonadota</taxon>
        <taxon>Alphaproteobacteria</taxon>
        <taxon>Rhodobacterales</taxon>
        <taxon>Paracoccaceae</taxon>
        <taxon>Limimaricola</taxon>
    </lineage>
</organism>
<gene>
    <name evidence="3" type="ORF">CJ301_10650</name>
</gene>
<dbReference type="Pfam" id="PF13531">
    <property type="entry name" value="SBP_bac_11"/>
    <property type="match status" value="1"/>
</dbReference>
<dbReference type="GO" id="GO:0030288">
    <property type="term" value="C:outer membrane-bounded periplasmic space"/>
    <property type="evidence" value="ECO:0007669"/>
    <property type="project" value="TreeGrafter"/>
</dbReference>
<dbReference type="OrthoDB" id="8673316at2"/>
<comment type="caution">
    <text evidence="3">The sequence shown here is derived from an EMBL/GenBank/DDBJ whole genome shotgun (WGS) entry which is preliminary data.</text>
</comment>
<dbReference type="PANTHER" id="PTHR30006:SF25">
    <property type="entry name" value="PHOSPHOGLYCERATE TRANSPORT REGULATORY PROTEIN PGTC"/>
    <property type="match status" value="1"/>
</dbReference>
<evidence type="ECO:0000256" key="1">
    <source>
        <dbReference type="ARBA" id="ARBA00022729"/>
    </source>
</evidence>
<evidence type="ECO:0000313" key="4">
    <source>
        <dbReference type="Proteomes" id="UP000221860"/>
    </source>
</evidence>
<accession>A0A2G1MFU9</accession>
<dbReference type="Proteomes" id="UP000221860">
    <property type="component" value="Unassembled WGS sequence"/>
</dbReference>
<dbReference type="SUPFAM" id="SSF53850">
    <property type="entry name" value="Periplasmic binding protein-like II"/>
    <property type="match status" value="1"/>
</dbReference>
<feature type="signal peptide" evidence="2">
    <location>
        <begin position="1"/>
        <end position="21"/>
    </location>
</feature>
<dbReference type="AlphaFoldDB" id="A0A2G1MFU9"/>
<dbReference type="RefSeq" id="WP_099277156.1">
    <property type="nucleotide sequence ID" value="NZ_KZ304959.1"/>
</dbReference>
<sequence length="358" mass="38164">MIRAAFIALTALLLLVAPARAQELTRAFGPEAATGLLRLRSTTDISVLGPVIEAFLARRPGLRIAYEQWGSNALYGLQSADCAAGRAGADLVISSAVHQMVDLVNEGCARPYRSALTAALPDALIWRDELWGVTREPAVMVYNRDLVAAAQVPHSRFDLLDLLRPTESPFRGRVATYDIERSGLGFLFAFADSMEATTFGGLMESFGRSGAIATCCSAEIIDGVAEGRYLVAYNVLGSYALVRARHDTRLGVIAPRDYTLVLSRAAMIPAAAGQPRAAAQFVDFLLSPQGRAALEAAGLVVRLEGEDGAALELGGAVETLQRPIALTPALLIALDAHKRALFGARWRDAFPAPPPKAP</sequence>
<keyword evidence="1 2" id="KW-0732">Signal</keyword>
<feature type="chain" id="PRO_5013807181" evidence="2">
    <location>
        <begin position="22"/>
        <end position="358"/>
    </location>
</feature>
<keyword evidence="4" id="KW-1185">Reference proteome</keyword>
<proteinExistence type="predicted"/>
<evidence type="ECO:0000256" key="2">
    <source>
        <dbReference type="SAM" id="SignalP"/>
    </source>
</evidence>
<dbReference type="EMBL" id="NQWH01000013">
    <property type="protein sequence ID" value="PHP27606.1"/>
    <property type="molecule type" value="Genomic_DNA"/>
</dbReference>
<name>A0A2G1MFU9_9RHOB</name>
<evidence type="ECO:0000313" key="3">
    <source>
        <dbReference type="EMBL" id="PHP27606.1"/>
    </source>
</evidence>
<protein>
    <submittedName>
        <fullName evidence="3">Iron-binding protein</fullName>
    </submittedName>
</protein>
<dbReference type="Gene3D" id="3.40.190.10">
    <property type="entry name" value="Periplasmic binding protein-like II"/>
    <property type="match status" value="2"/>
</dbReference>
<dbReference type="PANTHER" id="PTHR30006">
    <property type="entry name" value="THIAMINE-BINDING PERIPLASMIC PROTEIN-RELATED"/>
    <property type="match status" value="1"/>
</dbReference>
<reference evidence="3 4" key="1">
    <citation type="submission" date="2017-08" db="EMBL/GenBank/DDBJ databases">
        <title>Draft Genome Sequence of Loktanella cinnabarina Strain XM1, Isolated from Coastal Surface Water.</title>
        <authorList>
            <person name="Ma R."/>
            <person name="Wang J."/>
            <person name="Wang Q."/>
            <person name="Ma Z."/>
            <person name="Li J."/>
            <person name="Chen L."/>
        </authorList>
    </citation>
    <scope>NUCLEOTIDE SEQUENCE [LARGE SCALE GENOMIC DNA]</scope>
    <source>
        <strain evidence="3 4">XM1</strain>
    </source>
</reference>